<keyword evidence="2" id="KW-1185">Reference proteome</keyword>
<dbReference type="PATRIC" id="fig|1423730.4.peg.2130"/>
<evidence type="ECO:0000313" key="2">
    <source>
        <dbReference type="Proteomes" id="UP000050865"/>
    </source>
</evidence>
<gene>
    <name evidence="1" type="ORF">FC75_GL002048</name>
</gene>
<reference evidence="1 2" key="1">
    <citation type="journal article" date="2015" name="Genome Announc.">
        <title>Expanding the biotechnology potential of lactobacilli through comparative genomics of 213 strains and associated genera.</title>
        <authorList>
            <person name="Sun Z."/>
            <person name="Harris H.M."/>
            <person name="McCann A."/>
            <person name="Guo C."/>
            <person name="Argimon S."/>
            <person name="Zhang W."/>
            <person name="Yang X."/>
            <person name="Jeffery I.B."/>
            <person name="Cooney J.C."/>
            <person name="Kagawa T.F."/>
            <person name="Liu W."/>
            <person name="Song Y."/>
            <person name="Salvetti E."/>
            <person name="Wrobel A."/>
            <person name="Rasinkangas P."/>
            <person name="Parkhill J."/>
            <person name="Rea M.C."/>
            <person name="O'Sullivan O."/>
            <person name="Ritari J."/>
            <person name="Douillard F.P."/>
            <person name="Paul Ross R."/>
            <person name="Yang R."/>
            <person name="Briner A.E."/>
            <person name="Felis G.E."/>
            <person name="de Vos W.M."/>
            <person name="Barrangou R."/>
            <person name="Klaenhammer T.R."/>
            <person name="Caufield P.W."/>
            <person name="Cui Y."/>
            <person name="Zhang H."/>
            <person name="O'Toole P.W."/>
        </authorList>
    </citation>
    <scope>NUCLEOTIDE SEQUENCE [LARGE SCALE GENOMIC DNA]</scope>
    <source>
        <strain evidence="1 2">DSM 22697</strain>
    </source>
</reference>
<protein>
    <recommendedName>
        <fullName evidence="3">IpaB EvcA family protein</fullName>
    </recommendedName>
</protein>
<evidence type="ECO:0008006" key="3">
    <source>
        <dbReference type="Google" id="ProtNLM"/>
    </source>
</evidence>
<sequence>MNEQTQLLLDDVKKHYTMPVDVVIDGPTSGVLTHTQSAQKLLANGHLELKVSDTTNVDYTLSHELLHMKLVTTGFPPLQYRLATGDPDVDQQFFAVGTSLYDSVMHVQIRAEQAKMGILTAEMMKQLGAGVTASLPEDPRPDQLVYCVMTLLDALVMFEGGSKGQLNYWKVNYPDALPLAQDLYATLMSKSVATPFDFRRMVVRIWRQFDQILQKHGFQETANGEFATLPPILSERQLRLTLSQTYEILHSEMTDRATKKRAYVAMGKGDQQNAFVLPLADLSSEGFQQLYQTPLKTVLLQYQVDYAIRD</sequence>
<dbReference type="OrthoDB" id="2246846at2"/>
<accession>A0A0R2FBX4</accession>
<comment type="caution">
    <text evidence="1">The sequence shown here is derived from an EMBL/GenBank/DDBJ whole genome shotgun (WGS) entry which is preliminary data.</text>
</comment>
<dbReference type="STRING" id="1423730.FC75_GL002048"/>
<proteinExistence type="predicted"/>
<dbReference type="AlphaFoldDB" id="A0A0R2FBX4"/>
<organism evidence="1 2">
    <name type="scientific">Lacticaseibacillus camelliae DSM 22697 = JCM 13995</name>
    <dbReference type="NCBI Taxonomy" id="1423730"/>
    <lineage>
        <taxon>Bacteria</taxon>
        <taxon>Bacillati</taxon>
        <taxon>Bacillota</taxon>
        <taxon>Bacilli</taxon>
        <taxon>Lactobacillales</taxon>
        <taxon>Lactobacillaceae</taxon>
        <taxon>Lacticaseibacillus</taxon>
    </lineage>
</organism>
<dbReference type="EMBL" id="AYZJ01000002">
    <property type="protein sequence ID" value="KRN25913.1"/>
    <property type="molecule type" value="Genomic_DNA"/>
</dbReference>
<dbReference type="Proteomes" id="UP000050865">
    <property type="component" value="Unassembled WGS sequence"/>
</dbReference>
<evidence type="ECO:0000313" key="1">
    <source>
        <dbReference type="EMBL" id="KRN25913.1"/>
    </source>
</evidence>
<name>A0A0R2FBX4_9LACO</name>
<dbReference type="RefSeq" id="WP_054661883.1">
    <property type="nucleotide sequence ID" value="NZ_AYZJ01000002.1"/>
</dbReference>